<name>A0ABT1M311_9MYCO</name>
<dbReference type="InterPro" id="IPR015919">
    <property type="entry name" value="Cadherin-like_sf"/>
</dbReference>
<keyword evidence="2" id="KW-1185">Reference proteome</keyword>
<feature type="non-terminal residue" evidence="1">
    <location>
        <position position="1094"/>
    </location>
</feature>
<protein>
    <submittedName>
        <fullName evidence="1">Ig-like domain-containing protein</fullName>
    </submittedName>
</protein>
<dbReference type="Gene3D" id="2.60.40.3440">
    <property type="match status" value="5"/>
</dbReference>
<dbReference type="Gene3D" id="2.60.40.2810">
    <property type="match status" value="5"/>
</dbReference>
<dbReference type="Pfam" id="PF17963">
    <property type="entry name" value="Big_9"/>
    <property type="match status" value="10"/>
</dbReference>
<dbReference type="RefSeq" id="WP_255060869.1">
    <property type="nucleotide sequence ID" value="NZ_JANDBD010000006.1"/>
</dbReference>
<dbReference type="SUPFAM" id="SSF49313">
    <property type="entry name" value="Cadherin-like"/>
    <property type="match status" value="1"/>
</dbReference>
<dbReference type="InterPro" id="IPR010221">
    <property type="entry name" value="VCBS_dom"/>
</dbReference>
<dbReference type="NCBIfam" id="TIGR01965">
    <property type="entry name" value="VCBS_repeat"/>
    <property type="match status" value="5"/>
</dbReference>
<dbReference type="NCBIfam" id="NF012211">
    <property type="entry name" value="tand_rpt_95"/>
    <property type="match status" value="10"/>
</dbReference>
<organism evidence="1 2">
    <name type="scientific">Mycolicibacterium arenosum</name>
    <dbReference type="NCBI Taxonomy" id="2952157"/>
    <lineage>
        <taxon>Bacteria</taxon>
        <taxon>Bacillati</taxon>
        <taxon>Actinomycetota</taxon>
        <taxon>Actinomycetes</taxon>
        <taxon>Mycobacteriales</taxon>
        <taxon>Mycobacteriaceae</taxon>
        <taxon>Mycolicibacterium</taxon>
    </lineage>
</organism>
<comment type="caution">
    <text evidence="1">The sequence shown here is derived from an EMBL/GenBank/DDBJ whole genome shotgun (WGS) entry which is preliminary data.</text>
</comment>
<dbReference type="PANTHER" id="PTHR34720">
    <property type="entry name" value="MICROCYSTIN DEPENDENT PROTEIN"/>
    <property type="match status" value="1"/>
</dbReference>
<gene>
    <name evidence="1" type="ORF">NM203_15275</name>
</gene>
<dbReference type="EMBL" id="JANDBD010000006">
    <property type="protein sequence ID" value="MCP9273549.1"/>
    <property type="molecule type" value="Genomic_DNA"/>
</dbReference>
<dbReference type="PANTHER" id="PTHR34720:SF9">
    <property type="entry name" value="BLR4714 PROTEIN"/>
    <property type="match status" value="1"/>
</dbReference>
<accession>A0ABT1M311</accession>
<evidence type="ECO:0000313" key="2">
    <source>
        <dbReference type="Proteomes" id="UP001651690"/>
    </source>
</evidence>
<sequence>MIFGLPGVAVKVVTTVVATLLSPFLAPGPAGPAQPPVVLFAVLDWVRREISRTFFNNSPHAVVDAVTTSEDVSTTIRVLANDSDADTGDIVTVTGVTQPGNGTALLNSDGTLTYTPAPNFSGVDSFEYTISDAASPWHVHGLAGFFTGGGHTDTITVNVVVTPINDPPVAVDDTASTSEEHASVGNVLVNDTDVDTPASGLSAVLATGPANGTATIGPTGAYVYTPNADFTGTDSFTYVVSDGALSDTGKVTVTVTPINDPPIAVNDTISVDEDSIANPINVLANDTDPDTGDTRTVDQITQGAHGTVLKSGNSVLYTPNANFNGTDTFTYTVSDRDGATATATVTITVTPINDPPIAVNDTISVDEDSIANPINVLANDTDPDTGDTRTVDQITQGAHGTVLKSGNSVLYTPNANFNGTDTFTYTISDRDGATATATVTITVTPINDTPTANPDTITTDEDTPVLIDALRNDTDPDGDTLDRNLVTAPTNGTLTEINDGPDAGAWTYTPNPGFHGTDTFTYTATDGVGVSTTATVTINVTPVNDAPVANPDEYSTLEDTPLTVSIPNGVTGNDSYPDDDTALTTTVVDPPVHGTLNLNTNGTFTYTPATNFNGTDTFTYTISDRDGATATATVTITVTPINDTPTANPDTITTDEDTPVLIDALRNDTDPDGDTLDRNLVTAPTNGTLTEINDGPDAGAWTYTPNPDFHGTDTFTYTATDGVGVSTTATVTINVTPVNDAPVANPDEYSTLEDTPLTVSIPNGVTGNDSDPDDDTALTTTVVDPPVHGTLNLNTNGTFTYTPATNFNGTDTFTYRVTDGAFDSNPTTVTITVTAVNDIPVANPDTYMATEDTATSLNVTSNDVDGDGDLLFIATVSEPAHGTLTQQIGSLTYTPDAQFNGTDSFTYTVTDGFGFSNTATVTINVTPVNDAPVANPDEYSTLAGTPLTVSIPNGVTGNDSDPDDDTALTATVVDPPVHGTLNLNTNGTFTYTPATNFNGTDTFTYRVTDGALDSNPTTVTVTVISPIIAADDSYTVLMDTSTVLFPTPTANDSTYPGTRLDLGAITVVTAPTHGMITQTGDTVTYRPFNGYRGT</sequence>
<proteinExistence type="predicted"/>
<dbReference type="Proteomes" id="UP001651690">
    <property type="component" value="Unassembled WGS sequence"/>
</dbReference>
<evidence type="ECO:0000313" key="1">
    <source>
        <dbReference type="EMBL" id="MCP9273549.1"/>
    </source>
</evidence>
<reference evidence="1 2" key="1">
    <citation type="submission" date="2022-06" db="EMBL/GenBank/DDBJ databases">
        <title>Mycolicibacterium sp. CAU 1645 isolated from seawater.</title>
        <authorList>
            <person name="Kim W."/>
        </authorList>
    </citation>
    <scope>NUCLEOTIDE SEQUENCE [LARGE SCALE GENOMIC DNA]</scope>
    <source>
        <strain evidence="1 2">CAU 1645</strain>
    </source>
</reference>